<comment type="subcellular location">
    <subcellularLocation>
        <location evidence="1 5 6">Nucleus</location>
    </subcellularLocation>
</comment>
<dbReference type="EMBL" id="CAJOBC010002333">
    <property type="protein sequence ID" value="CAF3728041.1"/>
    <property type="molecule type" value="Genomic_DNA"/>
</dbReference>
<dbReference type="GO" id="GO:0051123">
    <property type="term" value="P:RNA polymerase II preinitiation complex assembly"/>
    <property type="evidence" value="ECO:0007669"/>
    <property type="project" value="TreeGrafter"/>
</dbReference>
<dbReference type="Proteomes" id="UP000663829">
    <property type="component" value="Unassembled WGS sequence"/>
</dbReference>
<feature type="DNA-binding region" description="Homeobox" evidence="5">
    <location>
        <begin position="1066"/>
        <end position="1125"/>
    </location>
</feature>
<dbReference type="PANTHER" id="PTHR13900:SF0">
    <property type="entry name" value="TRANSCRIPTION INITIATION FACTOR TFIID SUBUNIT 1"/>
    <property type="match status" value="1"/>
</dbReference>
<dbReference type="OrthoDB" id="5752at2759"/>
<comment type="caution">
    <text evidence="10">The sequence shown here is derived from an EMBL/GenBank/DDBJ whole genome shotgun (WGS) entry which is preliminary data.</text>
</comment>
<accession>A0A814D9Z8</accession>
<dbReference type="Gene3D" id="1.10.10.60">
    <property type="entry name" value="Homeodomain-like"/>
    <property type="match status" value="1"/>
</dbReference>
<gene>
    <name evidence="10" type="ORF">GPM918_LOCUS11321</name>
    <name evidence="11" type="ORF">SRO942_LOCUS11320</name>
</gene>
<dbReference type="SUPFAM" id="SSF46689">
    <property type="entry name" value="Homeodomain-like"/>
    <property type="match status" value="1"/>
</dbReference>
<reference evidence="10" key="1">
    <citation type="submission" date="2021-02" db="EMBL/GenBank/DDBJ databases">
        <authorList>
            <person name="Nowell W R."/>
        </authorList>
    </citation>
    <scope>NUCLEOTIDE SEQUENCE</scope>
</reference>
<dbReference type="InterPro" id="IPR040240">
    <property type="entry name" value="TAF1"/>
</dbReference>
<dbReference type="GO" id="GO:0017025">
    <property type="term" value="F:TBP-class protein binding"/>
    <property type="evidence" value="ECO:0007669"/>
    <property type="project" value="InterPro"/>
</dbReference>
<evidence type="ECO:0000313" key="10">
    <source>
        <dbReference type="EMBL" id="CAF0952468.1"/>
    </source>
</evidence>
<evidence type="ECO:0000259" key="9">
    <source>
        <dbReference type="PROSITE" id="PS50071"/>
    </source>
</evidence>
<dbReference type="InterPro" id="IPR017970">
    <property type="entry name" value="Homeobox_CS"/>
</dbReference>
<dbReference type="CDD" id="cd00086">
    <property type="entry name" value="homeodomain"/>
    <property type="match status" value="1"/>
</dbReference>
<keyword evidence="4 5" id="KW-0539">Nucleus</keyword>
<feature type="region of interest" description="Disordered" evidence="8">
    <location>
        <begin position="1121"/>
        <end position="1170"/>
    </location>
</feature>
<feature type="compositionally biased region" description="Basic and acidic residues" evidence="8">
    <location>
        <begin position="1126"/>
        <end position="1145"/>
    </location>
</feature>
<name>A0A814D9Z8_9BILA</name>
<organism evidence="10 12">
    <name type="scientific">Didymodactylos carnosus</name>
    <dbReference type="NCBI Taxonomy" id="1234261"/>
    <lineage>
        <taxon>Eukaryota</taxon>
        <taxon>Metazoa</taxon>
        <taxon>Spiralia</taxon>
        <taxon>Gnathifera</taxon>
        <taxon>Rotifera</taxon>
        <taxon>Eurotatoria</taxon>
        <taxon>Bdelloidea</taxon>
        <taxon>Philodinida</taxon>
        <taxon>Philodinidae</taxon>
        <taxon>Didymodactylos</taxon>
    </lineage>
</organism>
<dbReference type="PROSITE" id="PS50071">
    <property type="entry name" value="HOMEOBOX_2"/>
    <property type="match status" value="1"/>
</dbReference>
<sequence length="1265" mass="145629">ASYQDATNNQAAHINDVSGKDVQTRSPNNSETTVNELNEYLSQPDEIVLSDIFLKCSTKDMDNKISMQSYNTNCFENMMQPYVFPVQYREWENDILYDSPSSCLNLRNIQSLEAGWIPTRNHRSLATFQRMIVGRNVDFLENICFDEHARPENWYSIFPFNSTVLLENLQSEQNMLFDLNYKPKFLLDEISTCDLLPNETISNQPRKEKSINSNQLKTKKEGRVNTTKSVLASAGLVLSDDNEDKCEENNKETNTNIWNLSNDQFYEQNSVNNEQFLKRRMSLLQHSLPATNLDEILFPTHMTAHELRYFHRSLLPFKGTYQTWTCVQSLAQQIADTDNERKKELLLTGCGLTFSMRSIWDLTGIDGEIILMEYSEQYPPFLNQTGMATKIRTYVRPAIENNMFRAPIYNHNLEKTDFLIIQNGDSYFIRNVSTIFTIGQECPLIEIPVPNSKRVGTLQRELLQVYIYKSFAKSNEEPRRIRIEDVKKAFPRLAESSIRKRLKLCSDFRRAGEDSNSWIIRRDFRLPSEDEIREMVTPEKCCLIYLCSAAEQRLKDAGFRDKCLIAMEDDDNNQAKLDDEIICAPWNTSKAYIDAVRGKCFLQIYGVGGEHLIGSADTKRLRGAVTGTDADLRRLQLKDARKLLLKFGIAENIIQSLTRWEIVDLVRTLSTQKAKEGIGGVKFARGARHIHLQHLEKYREDCQRQFELQNRTLSCQNLQQTDDDTSEEDAEMKEMGETLKNLLCSPKEQTRFNHERRELHHLKFKDILKNFANLKGNKQKEEEEEQTSKNLNQINKTIELVRKDSIIQAYIKIRNTKDDCYIRQYYALDEVERESLRRERRRLQEQLRRVKRNEARYRHSESFDTTLPPNSPSLSLRSMNSLKKKYSTESCSQLSINDDSLSLTSSIESSNDINSNNCSIAVTESKSIVSVYGKCLNNETFPVIDGVKLIIPKRLLKKAEEVKRKSLILHIPKNILRYPCTDNYESTNDTDNIEALKQFPSGFFAPLTTAHNPFSIDNILAPRPRLPTPYYSPAAQAAADFYSYPAALQLQNFFAAATIAQNHKRKRRHRTIFTEEQLEQLETAFQRTHYPDVMMREELALKIELKEERVEVWFKNRRAKYRKQKREATERSRREAQEKSQRTDGESTGTGSSTPTTSSSSLSSGGHESNDLVVNTHLTVCSSSRSTSSPLTSPIQCQPLALTTTNTNSSTNAAGSTTRLNNNLTNKSINFNKKESIHQLIQYNQPRHLPTSTVSNVYSNVSTLK</sequence>
<dbReference type="FunFam" id="1.10.10.60:FF:000679">
    <property type="entry name" value="Homeobox protein aristaless"/>
    <property type="match status" value="1"/>
</dbReference>
<feature type="non-terminal residue" evidence="10">
    <location>
        <position position="1"/>
    </location>
</feature>
<evidence type="ECO:0000313" key="12">
    <source>
        <dbReference type="Proteomes" id="UP000663829"/>
    </source>
</evidence>
<dbReference type="PROSITE" id="PS00027">
    <property type="entry name" value="HOMEOBOX_1"/>
    <property type="match status" value="1"/>
</dbReference>
<dbReference type="Proteomes" id="UP000681722">
    <property type="component" value="Unassembled WGS sequence"/>
</dbReference>
<keyword evidence="7" id="KW-0175">Coiled coil</keyword>
<evidence type="ECO:0000256" key="1">
    <source>
        <dbReference type="ARBA" id="ARBA00004123"/>
    </source>
</evidence>
<evidence type="ECO:0000256" key="6">
    <source>
        <dbReference type="RuleBase" id="RU000682"/>
    </source>
</evidence>
<dbReference type="GO" id="GO:0003677">
    <property type="term" value="F:DNA binding"/>
    <property type="evidence" value="ECO:0007669"/>
    <property type="project" value="UniProtKB-UniRule"/>
</dbReference>
<feature type="region of interest" description="Disordered" evidence="8">
    <location>
        <begin position="1"/>
        <end position="31"/>
    </location>
</feature>
<feature type="compositionally biased region" description="Polar residues" evidence="8">
    <location>
        <begin position="1"/>
        <end position="12"/>
    </location>
</feature>
<dbReference type="Pfam" id="PF12157">
    <property type="entry name" value="DUF3591"/>
    <property type="match status" value="2"/>
</dbReference>
<proteinExistence type="predicted"/>
<evidence type="ECO:0000256" key="4">
    <source>
        <dbReference type="ARBA" id="ARBA00023242"/>
    </source>
</evidence>
<dbReference type="PANTHER" id="PTHR13900">
    <property type="entry name" value="TRANSCRIPTION INITIATION FACTOR TFIID"/>
    <property type="match status" value="1"/>
</dbReference>
<dbReference type="InterPro" id="IPR009057">
    <property type="entry name" value="Homeodomain-like_sf"/>
</dbReference>
<evidence type="ECO:0000256" key="8">
    <source>
        <dbReference type="SAM" id="MobiDB-lite"/>
    </source>
</evidence>
<evidence type="ECO:0000256" key="3">
    <source>
        <dbReference type="ARBA" id="ARBA00023155"/>
    </source>
</evidence>
<keyword evidence="3 5" id="KW-0371">Homeobox</keyword>
<dbReference type="GO" id="GO:0005669">
    <property type="term" value="C:transcription factor TFIID complex"/>
    <property type="evidence" value="ECO:0007669"/>
    <property type="project" value="InterPro"/>
</dbReference>
<dbReference type="GO" id="GO:0004402">
    <property type="term" value="F:histone acetyltransferase activity"/>
    <property type="evidence" value="ECO:0007669"/>
    <property type="project" value="InterPro"/>
</dbReference>
<keyword evidence="12" id="KW-1185">Reference proteome</keyword>
<feature type="compositionally biased region" description="Low complexity" evidence="8">
    <location>
        <begin position="1146"/>
        <end position="1166"/>
    </location>
</feature>
<feature type="coiled-coil region" evidence="7">
    <location>
        <begin position="764"/>
        <end position="797"/>
    </location>
</feature>
<evidence type="ECO:0000256" key="2">
    <source>
        <dbReference type="ARBA" id="ARBA00023125"/>
    </source>
</evidence>
<feature type="region of interest" description="Disordered" evidence="8">
    <location>
        <begin position="205"/>
        <end position="224"/>
    </location>
</feature>
<evidence type="ECO:0000313" key="11">
    <source>
        <dbReference type="EMBL" id="CAF3728041.1"/>
    </source>
</evidence>
<evidence type="ECO:0000256" key="5">
    <source>
        <dbReference type="PROSITE-ProRule" id="PRU00108"/>
    </source>
</evidence>
<keyword evidence="2 5" id="KW-0238">DNA-binding</keyword>
<dbReference type="AlphaFoldDB" id="A0A814D9Z8"/>
<dbReference type="Pfam" id="PF00046">
    <property type="entry name" value="Homeodomain"/>
    <property type="match status" value="1"/>
</dbReference>
<dbReference type="InterPro" id="IPR001356">
    <property type="entry name" value="HD"/>
</dbReference>
<dbReference type="SMART" id="SM00389">
    <property type="entry name" value="HOX"/>
    <property type="match status" value="1"/>
</dbReference>
<feature type="coiled-coil region" evidence="7">
    <location>
        <begin position="826"/>
        <end position="860"/>
    </location>
</feature>
<feature type="domain" description="Homeobox" evidence="9">
    <location>
        <begin position="1064"/>
        <end position="1124"/>
    </location>
</feature>
<dbReference type="GO" id="GO:0000981">
    <property type="term" value="F:DNA-binding transcription factor activity, RNA polymerase II-specific"/>
    <property type="evidence" value="ECO:0007669"/>
    <property type="project" value="InterPro"/>
</dbReference>
<dbReference type="InterPro" id="IPR022591">
    <property type="entry name" value="TAF1_HAT_dom"/>
</dbReference>
<dbReference type="GO" id="GO:0016251">
    <property type="term" value="F:RNA polymerase II general transcription initiation factor activity"/>
    <property type="evidence" value="ECO:0007669"/>
    <property type="project" value="InterPro"/>
</dbReference>
<evidence type="ECO:0000256" key="7">
    <source>
        <dbReference type="SAM" id="Coils"/>
    </source>
</evidence>
<dbReference type="EMBL" id="CAJNOQ010002334">
    <property type="protein sequence ID" value="CAF0952468.1"/>
    <property type="molecule type" value="Genomic_DNA"/>
</dbReference>
<protein>
    <recommendedName>
        <fullName evidence="9">Homeobox domain-containing protein</fullName>
    </recommendedName>
</protein>